<gene>
    <name evidence="8" type="ORF">LOD99_3530</name>
</gene>
<keyword evidence="3" id="KW-0547">Nucleotide-binding</keyword>
<dbReference type="AlphaFoldDB" id="A0AAV7JZ73"/>
<dbReference type="InterPro" id="IPR027417">
    <property type="entry name" value="P-loop_NTPase"/>
</dbReference>
<dbReference type="InterPro" id="IPR005225">
    <property type="entry name" value="Small_GTP-bd"/>
</dbReference>
<keyword evidence="6" id="KW-0449">Lipoprotein</keyword>
<keyword evidence="4" id="KW-0342">GTP-binding</keyword>
<dbReference type="PROSITE" id="PS51417">
    <property type="entry name" value="ARF"/>
    <property type="match status" value="1"/>
</dbReference>
<dbReference type="PANTHER" id="PTHR47980">
    <property type="entry name" value="LD44762P"/>
    <property type="match status" value="1"/>
</dbReference>
<evidence type="ECO:0000256" key="4">
    <source>
        <dbReference type="ARBA" id="ARBA00023134"/>
    </source>
</evidence>
<comment type="caution">
    <text evidence="8">The sequence shown here is derived from an EMBL/GenBank/DDBJ whole genome shotgun (WGS) entry which is preliminary data.</text>
</comment>
<dbReference type="GO" id="GO:0005525">
    <property type="term" value="F:GTP binding"/>
    <property type="evidence" value="ECO:0007669"/>
    <property type="project" value="UniProtKB-KW"/>
</dbReference>
<dbReference type="PROSITE" id="PS51420">
    <property type="entry name" value="RHO"/>
    <property type="match status" value="1"/>
</dbReference>
<dbReference type="Gene3D" id="3.40.50.300">
    <property type="entry name" value="P-loop containing nucleotide triphosphate hydrolases"/>
    <property type="match status" value="1"/>
</dbReference>
<sequence length="205" mass="22791">MDTDYDYLFKVVVIGDAGVGKTCVVKRYCDGGFSDTGIPTIGVDFSIKTIKIGTKTLKFQIWDTAGQERFRTITHSYYRSADAVIIVYDITSHESFQSINMWLQEIQRYCGVSVFKVLIGNKSDKLDSRQVQKDDGTTVAEKDNMPFFETSAKENSGIDQLFTNLGEQLLTQQSGKLRPGVERGGAHVLKGETVSVNGEKTWGCC</sequence>
<evidence type="ECO:0000256" key="7">
    <source>
        <dbReference type="ARBA" id="ARBA00023289"/>
    </source>
</evidence>
<dbReference type="NCBIfam" id="TIGR00231">
    <property type="entry name" value="small_GTP"/>
    <property type="match status" value="1"/>
</dbReference>
<evidence type="ECO:0000256" key="1">
    <source>
        <dbReference type="ARBA" id="ARBA00004308"/>
    </source>
</evidence>
<keyword evidence="5" id="KW-0472">Membrane</keyword>
<evidence type="ECO:0000256" key="5">
    <source>
        <dbReference type="ARBA" id="ARBA00023136"/>
    </source>
</evidence>
<dbReference type="SMART" id="SM00173">
    <property type="entry name" value="RAS"/>
    <property type="match status" value="1"/>
</dbReference>
<comment type="similarity">
    <text evidence="2">Belongs to the small GTPase superfamily. Rab family.</text>
</comment>
<dbReference type="SMART" id="SM00174">
    <property type="entry name" value="RHO"/>
    <property type="match status" value="1"/>
</dbReference>
<dbReference type="FunFam" id="3.40.50.300:FF:000586">
    <property type="entry name" value="Rab family GTPase"/>
    <property type="match status" value="1"/>
</dbReference>
<dbReference type="SUPFAM" id="SSF52540">
    <property type="entry name" value="P-loop containing nucleoside triphosphate hydrolases"/>
    <property type="match status" value="1"/>
</dbReference>
<dbReference type="GO" id="GO:0012505">
    <property type="term" value="C:endomembrane system"/>
    <property type="evidence" value="ECO:0007669"/>
    <property type="project" value="UniProtKB-SubCell"/>
</dbReference>
<evidence type="ECO:0000313" key="8">
    <source>
        <dbReference type="EMBL" id="KAI6653635.1"/>
    </source>
</evidence>
<keyword evidence="7" id="KW-0636">Prenylation</keyword>
<evidence type="ECO:0000313" key="9">
    <source>
        <dbReference type="Proteomes" id="UP001165289"/>
    </source>
</evidence>
<dbReference type="Pfam" id="PF00071">
    <property type="entry name" value="Ras"/>
    <property type="match status" value="1"/>
</dbReference>
<evidence type="ECO:0000256" key="6">
    <source>
        <dbReference type="ARBA" id="ARBA00023288"/>
    </source>
</evidence>
<dbReference type="PROSITE" id="PS51419">
    <property type="entry name" value="RAB"/>
    <property type="match status" value="1"/>
</dbReference>
<keyword evidence="9" id="KW-1185">Reference proteome</keyword>
<dbReference type="EMBL" id="JAKMXF010000266">
    <property type="protein sequence ID" value="KAI6653635.1"/>
    <property type="molecule type" value="Genomic_DNA"/>
</dbReference>
<proteinExistence type="inferred from homology"/>
<evidence type="ECO:0000256" key="3">
    <source>
        <dbReference type="ARBA" id="ARBA00022741"/>
    </source>
</evidence>
<dbReference type="SMART" id="SM00176">
    <property type="entry name" value="RAN"/>
    <property type="match status" value="1"/>
</dbReference>
<dbReference type="SMART" id="SM00175">
    <property type="entry name" value="RAB"/>
    <property type="match status" value="1"/>
</dbReference>
<dbReference type="InterPro" id="IPR001806">
    <property type="entry name" value="Small_GTPase"/>
</dbReference>
<dbReference type="InterPro" id="IPR050305">
    <property type="entry name" value="Small_GTPase_Rab"/>
</dbReference>
<dbReference type="GO" id="GO:0003924">
    <property type="term" value="F:GTPase activity"/>
    <property type="evidence" value="ECO:0007669"/>
    <property type="project" value="InterPro"/>
</dbReference>
<dbReference type="CDD" id="cd00154">
    <property type="entry name" value="Rab"/>
    <property type="match status" value="1"/>
</dbReference>
<dbReference type="PROSITE" id="PS51421">
    <property type="entry name" value="RAS"/>
    <property type="match status" value="1"/>
</dbReference>
<reference evidence="8 9" key="1">
    <citation type="journal article" date="2023" name="BMC Biol.">
        <title>The compact genome of the sponge Oopsacas minuta (Hexactinellida) is lacking key metazoan core genes.</title>
        <authorList>
            <person name="Santini S."/>
            <person name="Schenkelaars Q."/>
            <person name="Jourda C."/>
            <person name="Duchesne M."/>
            <person name="Belahbib H."/>
            <person name="Rocher C."/>
            <person name="Selva M."/>
            <person name="Riesgo A."/>
            <person name="Vervoort M."/>
            <person name="Leys S.P."/>
            <person name="Kodjabachian L."/>
            <person name="Le Bivic A."/>
            <person name="Borchiellini C."/>
            <person name="Claverie J.M."/>
            <person name="Renard E."/>
        </authorList>
    </citation>
    <scope>NUCLEOTIDE SEQUENCE [LARGE SCALE GENOMIC DNA]</scope>
    <source>
        <strain evidence="8">SPO-2</strain>
    </source>
</reference>
<dbReference type="PRINTS" id="PR00449">
    <property type="entry name" value="RASTRNSFRMNG"/>
</dbReference>
<name>A0AAV7JZ73_9METZ</name>
<dbReference type="Proteomes" id="UP001165289">
    <property type="component" value="Unassembled WGS sequence"/>
</dbReference>
<evidence type="ECO:0000256" key="2">
    <source>
        <dbReference type="ARBA" id="ARBA00006270"/>
    </source>
</evidence>
<dbReference type="SMART" id="SM00177">
    <property type="entry name" value="ARF"/>
    <property type="match status" value="1"/>
</dbReference>
<comment type="subcellular location">
    <subcellularLocation>
        <location evidence="1">Endomembrane system</location>
    </subcellularLocation>
</comment>
<organism evidence="8 9">
    <name type="scientific">Oopsacas minuta</name>
    <dbReference type="NCBI Taxonomy" id="111878"/>
    <lineage>
        <taxon>Eukaryota</taxon>
        <taxon>Metazoa</taxon>
        <taxon>Porifera</taxon>
        <taxon>Hexactinellida</taxon>
        <taxon>Hexasterophora</taxon>
        <taxon>Lyssacinosida</taxon>
        <taxon>Leucopsacidae</taxon>
        <taxon>Oopsacas</taxon>
    </lineage>
</organism>
<accession>A0AAV7JZ73</accession>
<protein>
    <submittedName>
        <fullName evidence="8">GTP-binding protein YPTC1-like</fullName>
    </submittedName>
</protein>